<sequence length="35" mass="4234">MSQTCKNRSRYNGRRAVLDMVMFYSFIRRCNCKTP</sequence>
<protein>
    <submittedName>
        <fullName evidence="1">Uncharacterized protein</fullName>
    </submittedName>
</protein>
<proteinExistence type="predicted"/>
<gene>
    <name evidence="1" type="ORF">BofuT4_P129930.1</name>
</gene>
<dbReference type="AlphaFoldDB" id="G2YRP5"/>
<reference evidence="2" key="1">
    <citation type="journal article" date="2011" name="PLoS Genet.">
        <title>Genomic analysis of the necrotrophic fungal pathogens Sclerotinia sclerotiorum and Botrytis cinerea.</title>
        <authorList>
            <person name="Amselem J."/>
            <person name="Cuomo C.A."/>
            <person name="van Kan J.A."/>
            <person name="Viaud M."/>
            <person name="Benito E.P."/>
            <person name="Couloux A."/>
            <person name="Coutinho P.M."/>
            <person name="de Vries R.P."/>
            <person name="Dyer P.S."/>
            <person name="Fillinger S."/>
            <person name="Fournier E."/>
            <person name="Gout L."/>
            <person name="Hahn M."/>
            <person name="Kohn L."/>
            <person name="Lapalu N."/>
            <person name="Plummer K.M."/>
            <person name="Pradier J.M."/>
            <person name="Quevillon E."/>
            <person name="Sharon A."/>
            <person name="Simon A."/>
            <person name="ten Have A."/>
            <person name="Tudzynski B."/>
            <person name="Tudzynski P."/>
            <person name="Wincker P."/>
            <person name="Andrew M."/>
            <person name="Anthouard V."/>
            <person name="Beever R.E."/>
            <person name="Beffa R."/>
            <person name="Benoit I."/>
            <person name="Bouzid O."/>
            <person name="Brault B."/>
            <person name="Chen Z."/>
            <person name="Choquer M."/>
            <person name="Collemare J."/>
            <person name="Cotton P."/>
            <person name="Danchin E.G."/>
            <person name="Da Silva C."/>
            <person name="Gautier A."/>
            <person name="Giraud C."/>
            <person name="Giraud T."/>
            <person name="Gonzalez C."/>
            <person name="Grossetete S."/>
            <person name="Guldener U."/>
            <person name="Henrissat B."/>
            <person name="Howlett B.J."/>
            <person name="Kodira C."/>
            <person name="Kretschmer M."/>
            <person name="Lappartient A."/>
            <person name="Leroch M."/>
            <person name="Levis C."/>
            <person name="Mauceli E."/>
            <person name="Neuveglise C."/>
            <person name="Oeser B."/>
            <person name="Pearson M."/>
            <person name="Poulain J."/>
            <person name="Poussereau N."/>
            <person name="Quesneville H."/>
            <person name="Rascle C."/>
            <person name="Schumacher J."/>
            <person name="Segurens B."/>
            <person name="Sexton A."/>
            <person name="Silva E."/>
            <person name="Sirven C."/>
            <person name="Soanes D.M."/>
            <person name="Talbot N.J."/>
            <person name="Templeton M."/>
            <person name="Yandava C."/>
            <person name="Yarden O."/>
            <person name="Zeng Q."/>
            <person name="Rollins J.A."/>
            <person name="Lebrun M.H."/>
            <person name="Dickman M."/>
        </authorList>
    </citation>
    <scope>NUCLEOTIDE SEQUENCE [LARGE SCALE GENOMIC DNA]</scope>
    <source>
        <strain evidence="2">T4</strain>
    </source>
</reference>
<name>G2YRP5_BOTF4</name>
<dbReference type="InParanoid" id="G2YRP5"/>
<dbReference type="HOGENOM" id="CLU_3368398_0_0_1"/>
<evidence type="ECO:0000313" key="2">
    <source>
        <dbReference type="Proteomes" id="UP000008177"/>
    </source>
</evidence>
<dbReference type="EMBL" id="FQ790350">
    <property type="protein sequence ID" value="CCD54293.1"/>
    <property type="molecule type" value="Genomic_DNA"/>
</dbReference>
<evidence type="ECO:0000313" key="1">
    <source>
        <dbReference type="EMBL" id="CCD54293.1"/>
    </source>
</evidence>
<accession>G2YRP5</accession>
<organism evidence="1 2">
    <name type="scientific">Botryotinia fuckeliana (strain T4)</name>
    <name type="common">Noble rot fungus</name>
    <name type="synonym">Botrytis cinerea</name>
    <dbReference type="NCBI Taxonomy" id="999810"/>
    <lineage>
        <taxon>Eukaryota</taxon>
        <taxon>Fungi</taxon>
        <taxon>Dikarya</taxon>
        <taxon>Ascomycota</taxon>
        <taxon>Pezizomycotina</taxon>
        <taxon>Leotiomycetes</taxon>
        <taxon>Helotiales</taxon>
        <taxon>Sclerotiniaceae</taxon>
        <taxon>Botrytis</taxon>
    </lineage>
</organism>
<dbReference type="Proteomes" id="UP000008177">
    <property type="component" value="Unplaced contigs"/>
</dbReference>